<dbReference type="AlphaFoldDB" id="A0A835PXS9"/>
<dbReference type="Pfam" id="PF01713">
    <property type="entry name" value="Smr"/>
    <property type="match status" value="1"/>
</dbReference>
<dbReference type="GO" id="GO:0006298">
    <property type="term" value="P:mismatch repair"/>
    <property type="evidence" value="ECO:0007669"/>
    <property type="project" value="InterPro"/>
</dbReference>
<dbReference type="PANTHER" id="PTHR48466:SF1">
    <property type="entry name" value="SMR DOMAIN-CONTAINING PROTEIN"/>
    <property type="match status" value="1"/>
</dbReference>
<evidence type="ECO:0000256" key="1">
    <source>
        <dbReference type="ARBA" id="ARBA00022730"/>
    </source>
</evidence>
<dbReference type="Gene3D" id="3.30.1370.110">
    <property type="match status" value="1"/>
</dbReference>
<keyword evidence="7" id="KW-0175">Coiled coil</keyword>
<dbReference type="GO" id="GO:0019843">
    <property type="term" value="F:rRNA binding"/>
    <property type="evidence" value="ECO:0007669"/>
    <property type="project" value="UniProtKB-KW"/>
</dbReference>
<dbReference type="SMART" id="SM00463">
    <property type="entry name" value="SMR"/>
    <property type="match status" value="1"/>
</dbReference>
<dbReference type="PANTHER" id="PTHR48466">
    <property type="entry name" value="OS10G0509000 PROTEIN-RELATED"/>
    <property type="match status" value="1"/>
</dbReference>
<dbReference type="Proteomes" id="UP000636800">
    <property type="component" value="Chromosome 11"/>
</dbReference>
<dbReference type="InterPro" id="IPR036187">
    <property type="entry name" value="DNA_mismatch_repair_MutS_sf"/>
</dbReference>
<feature type="domain" description="Smr" evidence="8">
    <location>
        <begin position="866"/>
        <end position="937"/>
    </location>
</feature>
<keyword evidence="1" id="KW-0699">rRNA-binding</keyword>
<reference evidence="9 10" key="1">
    <citation type="journal article" date="2020" name="Nat. Food">
        <title>A phased Vanilla planifolia genome enables genetic improvement of flavour and production.</title>
        <authorList>
            <person name="Hasing T."/>
            <person name="Tang H."/>
            <person name="Brym M."/>
            <person name="Khazi F."/>
            <person name="Huang T."/>
            <person name="Chambers A.H."/>
        </authorList>
    </citation>
    <scope>NUCLEOTIDE SEQUENCE [LARGE SCALE GENOMIC DNA]</scope>
    <source>
        <tissue evidence="9">Leaf</tissue>
    </source>
</reference>
<protein>
    <recommendedName>
        <fullName evidence="8">Smr domain-containing protein</fullName>
    </recommendedName>
</protein>
<dbReference type="InterPro" id="IPR005747">
    <property type="entry name" value="MutS2"/>
</dbReference>
<dbReference type="GO" id="GO:0016887">
    <property type="term" value="F:ATP hydrolysis activity"/>
    <property type="evidence" value="ECO:0007669"/>
    <property type="project" value="InterPro"/>
</dbReference>
<dbReference type="GO" id="GO:0004519">
    <property type="term" value="F:endonuclease activity"/>
    <property type="evidence" value="ECO:0007669"/>
    <property type="project" value="UniProtKB-KW"/>
</dbReference>
<dbReference type="PROSITE" id="PS00486">
    <property type="entry name" value="DNA_MISMATCH_REPAIR_2"/>
    <property type="match status" value="1"/>
</dbReference>
<dbReference type="Gene3D" id="3.40.50.300">
    <property type="entry name" value="P-loop containing nucleotide triphosphate hydrolases"/>
    <property type="match status" value="1"/>
</dbReference>
<dbReference type="InterPro" id="IPR002625">
    <property type="entry name" value="Smr_dom"/>
</dbReference>
<keyword evidence="5" id="KW-0694">RNA-binding</keyword>
<dbReference type="InterPro" id="IPR036063">
    <property type="entry name" value="Smr_dom_sf"/>
</dbReference>
<name>A0A835PXS9_VANPL</name>
<keyword evidence="6" id="KW-0238">DNA-binding</keyword>
<evidence type="ECO:0000256" key="7">
    <source>
        <dbReference type="SAM" id="Coils"/>
    </source>
</evidence>
<dbReference type="SMART" id="SM00534">
    <property type="entry name" value="MUTSac"/>
    <property type="match status" value="1"/>
</dbReference>
<accession>A0A835PXS9</accession>
<keyword evidence="3" id="KW-0378">Hydrolase</keyword>
<evidence type="ECO:0000256" key="6">
    <source>
        <dbReference type="ARBA" id="ARBA00023125"/>
    </source>
</evidence>
<dbReference type="SUPFAM" id="SSF48334">
    <property type="entry name" value="DNA repair protein MutS, domain III"/>
    <property type="match status" value="1"/>
</dbReference>
<dbReference type="GO" id="GO:0030983">
    <property type="term" value="F:mismatched DNA binding"/>
    <property type="evidence" value="ECO:0007669"/>
    <property type="project" value="InterPro"/>
</dbReference>
<evidence type="ECO:0000313" key="9">
    <source>
        <dbReference type="EMBL" id="KAG0460575.1"/>
    </source>
</evidence>
<dbReference type="GO" id="GO:0045910">
    <property type="term" value="P:negative regulation of DNA recombination"/>
    <property type="evidence" value="ECO:0007669"/>
    <property type="project" value="InterPro"/>
</dbReference>
<dbReference type="InterPro" id="IPR027417">
    <property type="entry name" value="P-loop_NTPase"/>
</dbReference>
<gene>
    <name evidence="9" type="ORF">HPP92_020872</name>
</gene>
<dbReference type="GO" id="GO:0140664">
    <property type="term" value="F:ATP-dependent DNA damage sensor activity"/>
    <property type="evidence" value="ECO:0007669"/>
    <property type="project" value="InterPro"/>
</dbReference>
<dbReference type="EMBL" id="JADCNL010000011">
    <property type="protein sequence ID" value="KAG0460575.1"/>
    <property type="molecule type" value="Genomic_DNA"/>
</dbReference>
<dbReference type="Pfam" id="PF00488">
    <property type="entry name" value="MutS_V"/>
    <property type="match status" value="1"/>
</dbReference>
<evidence type="ECO:0000313" key="10">
    <source>
        <dbReference type="Proteomes" id="UP000636800"/>
    </source>
</evidence>
<dbReference type="GO" id="GO:0005524">
    <property type="term" value="F:ATP binding"/>
    <property type="evidence" value="ECO:0007669"/>
    <property type="project" value="UniProtKB-KW"/>
</dbReference>
<comment type="caution">
    <text evidence="9">The sequence shown here is derived from an EMBL/GenBank/DDBJ whole genome shotgun (WGS) entry which is preliminary data.</text>
</comment>
<dbReference type="InterPro" id="IPR045076">
    <property type="entry name" value="MutS"/>
</dbReference>
<dbReference type="InterPro" id="IPR007696">
    <property type="entry name" value="DNA_mismatch_repair_MutS_core"/>
</dbReference>
<dbReference type="InterPro" id="IPR000432">
    <property type="entry name" value="DNA_mismatch_repair_MutS_C"/>
</dbReference>
<proteinExistence type="predicted"/>
<dbReference type="SMART" id="SM00533">
    <property type="entry name" value="MUTSd"/>
    <property type="match status" value="1"/>
</dbReference>
<dbReference type="NCBIfam" id="TIGR01069">
    <property type="entry name" value="mutS2"/>
    <property type="match status" value="1"/>
</dbReference>
<dbReference type="PROSITE" id="PS50828">
    <property type="entry name" value="SMR"/>
    <property type="match status" value="1"/>
</dbReference>
<evidence type="ECO:0000259" key="8">
    <source>
        <dbReference type="PROSITE" id="PS50828"/>
    </source>
</evidence>
<feature type="coiled-coil region" evidence="7">
    <location>
        <begin position="691"/>
        <end position="722"/>
    </location>
</feature>
<organism evidence="9 10">
    <name type="scientific">Vanilla planifolia</name>
    <name type="common">Vanilla</name>
    <dbReference type="NCBI Taxonomy" id="51239"/>
    <lineage>
        <taxon>Eukaryota</taxon>
        <taxon>Viridiplantae</taxon>
        <taxon>Streptophyta</taxon>
        <taxon>Embryophyta</taxon>
        <taxon>Tracheophyta</taxon>
        <taxon>Spermatophyta</taxon>
        <taxon>Magnoliopsida</taxon>
        <taxon>Liliopsida</taxon>
        <taxon>Asparagales</taxon>
        <taxon>Orchidaceae</taxon>
        <taxon>Vanilloideae</taxon>
        <taxon>Vanilleae</taxon>
        <taxon>Vanilla</taxon>
    </lineage>
</organism>
<keyword evidence="2" id="KW-0547">Nucleotide-binding</keyword>
<evidence type="ECO:0000256" key="3">
    <source>
        <dbReference type="ARBA" id="ARBA00022801"/>
    </source>
</evidence>
<keyword evidence="10" id="KW-1185">Reference proteome</keyword>
<sequence length="937" mass="103606">MKAFAFTPIGRTPVFLFPPKSRPRHPFISKPSQATCFKVSNSANEKTQSSSPDAKLVVSDYLTDEKIRVAEELRQVAEEALEWRAVCLQVSAFASTAATREVCRNGMIPVGRDRTESNKLLGQTAAAVALPEKLDFVGAEDVSEIVRTAVDGEVLNIRELCAVRRSLESAKGVFEQLVLISSMVESSDRYFHLLEILENCDFLTELASKVAFCINCNLSIVLDQASPKLESIRSERRQNMERMESLLKVESTRVFQAGGIERPLITKRRARMCIGVRASHKFLLPEGVLLSTSSSGATYFMEPRSAVELNNLEVTLSTSEKAEELAILDILTFEVRESEAKIRHLMEKILELDLACARGAYALWMDGKCPVFCDDSERKPFNEDSFSVEIEGIHHPLLLEPFLRCLSSGLSLEVDSLQNRMEVATSQTGNLSRAGTPIPIDIKIGAAIKVVVISGPNTGGKTASMKTLGLASLMSKAGMFLPAKEQPKIPWFDQILVDIGDQQSLEHNLSTFSGHISRLCKILRVTTKKSLVIIDEIGSGTDPSEGVALSSSILQYLADCVNLVVVTTHYADLSLLKKTDSRFENAAMEFCTETLQPTYRILWGGTGNSNALSIAKSIGFDQKVLNRAQQWVEKLAPDKQKGKAWVTLSISIGERSMFKNQAGEAASLLSDIKKLYVEIQSEADDLDMREMAFKAKESRNLQQELKTARDQMEAVIKNFESQLQNGNPYQFNTIMTKSGFAISSIASANQHVINMVPEEEDRYGSYTPKIGDQVFVKGLGDKVAVVIEAPTEGGVTMVQYGKLKVRVKKNDMRPMQTSMRFMANSSGPRDGTKQHQMKHDKRFFKDIQEEGEVSFGAAVRTSKNTLNLRGMRAEEASLSLEMAIAAAESNSVLFVIHGVGTGIVKEHAISILRNHPRVLKFEEESPMNHGCTIAYLK</sequence>
<dbReference type="PIRSF" id="PIRSF005814">
    <property type="entry name" value="MutS_YshD"/>
    <property type="match status" value="1"/>
</dbReference>
<evidence type="ECO:0000256" key="5">
    <source>
        <dbReference type="ARBA" id="ARBA00022884"/>
    </source>
</evidence>
<evidence type="ECO:0000256" key="2">
    <source>
        <dbReference type="ARBA" id="ARBA00022741"/>
    </source>
</evidence>
<dbReference type="SUPFAM" id="SSF52540">
    <property type="entry name" value="P-loop containing nucleoside triphosphate hydrolases"/>
    <property type="match status" value="1"/>
</dbReference>
<evidence type="ECO:0000256" key="4">
    <source>
        <dbReference type="ARBA" id="ARBA00022840"/>
    </source>
</evidence>
<dbReference type="SUPFAM" id="SSF160443">
    <property type="entry name" value="SMR domain-like"/>
    <property type="match status" value="1"/>
</dbReference>
<keyword evidence="4" id="KW-0067">ATP-binding</keyword>